<reference evidence="1 2" key="1">
    <citation type="submission" date="2018-09" db="EMBL/GenBank/DDBJ databases">
        <title>Murine metabolic-syndrome-specific gut microbial biobank.</title>
        <authorList>
            <person name="Liu C."/>
        </authorList>
    </citation>
    <scope>NUCLEOTIDE SEQUENCE [LARGE SCALE GENOMIC DNA]</scope>
    <source>
        <strain evidence="1 2">C-30</strain>
    </source>
</reference>
<accession>A0A4Q2AKI8</accession>
<gene>
    <name evidence="1" type="ORF">D6C19_07710</name>
</gene>
<evidence type="ECO:0000313" key="1">
    <source>
        <dbReference type="EMBL" id="RXV70706.1"/>
    </source>
</evidence>
<dbReference type="Proteomes" id="UP000289316">
    <property type="component" value="Unassembled WGS sequence"/>
</dbReference>
<name>A0A4Q2AKI8_9LACO</name>
<evidence type="ECO:0000313" key="2">
    <source>
        <dbReference type="Proteomes" id="UP000289316"/>
    </source>
</evidence>
<dbReference type="AlphaFoldDB" id="A0A4Q2AKI8"/>
<dbReference type="RefSeq" id="WP_129303304.1">
    <property type="nucleotide sequence ID" value="NZ_QZFR01000055.1"/>
</dbReference>
<proteinExistence type="predicted"/>
<comment type="caution">
    <text evidence="1">The sequence shown here is derived from an EMBL/GenBank/DDBJ whole genome shotgun (WGS) entry which is preliminary data.</text>
</comment>
<dbReference type="EMBL" id="QZFR01000055">
    <property type="protein sequence ID" value="RXV70706.1"/>
    <property type="molecule type" value="Genomic_DNA"/>
</dbReference>
<organism evidence="1 2">
    <name type="scientific">Ligilactobacillus murinus</name>
    <dbReference type="NCBI Taxonomy" id="1622"/>
    <lineage>
        <taxon>Bacteria</taxon>
        <taxon>Bacillati</taxon>
        <taxon>Bacillota</taxon>
        <taxon>Bacilli</taxon>
        <taxon>Lactobacillales</taxon>
        <taxon>Lactobacillaceae</taxon>
        <taxon>Ligilactobacillus</taxon>
    </lineage>
</organism>
<protein>
    <submittedName>
        <fullName evidence="1">Uncharacterized protein</fullName>
    </submittedName>
</protein>
<sequence length="138" mass="16011">MRNLLTKDVISDLEKVEYLTELEVENIKSAIKNFENTVNDAEKIIKNSDFSDKKKVFVEQMLVEFTSQLVDRFIENDEIEYYYSEDHSEYIKQLNGYSAKKLVTESAEEFDNLSDTKKSDIDNFPTVAEELVSLGALF</sequence>